<keyword evidence="3" id="KW-1185">Reference proteome</keyword>
<proteinExistence type="predicted"/>
<evidence type="ECO:0000313" key="1">
    <source>
        <dbReference type="EMBL" id="KRY59883.1"/>
    </source>
</evidence>
<organism evidence="2 3">
    <name type="scientific">Trichinella britovi</name>
    <name type="common">Parasitic roundworm</name>
    <dbReference type="NCBI Taxonomy" id="45882"/>
    <lineage>
        <taxon>Eukaryota</taxon>
        <taxon>Metazoa</taxon>
        <taxon>Ecdysozoa</taxon>
        <taxon>Nematoda</taxon>
        <taxon>Enoplea</taxon>
        <taxon>Dorylaimia</taxon>
        <taxon>Trichinellida</taxon>
        <taxon>Trichinellidae</taxon>
        <taxon>Trichinella</taxon>
    </lineage>
</organism>
<dbReference type="EMBL" id="JYDI01000009">
    <property type="protein sequence ID" value="KRY59883.1"/>
    <property type="molecule type" value="Genomic_DNA"/>
</dbReference>
<name>A0A0V1DEE2_TRIBR</name>
<gene>
    <name evidence="2" type="ORF">T03_10174</name>
    <name evidence="1" type="ORF">T03_2014</name>
</gene>
<evidence type="ECO:0000313" key="2">
    <source>
        <dbReference type="EMBL" id="KRY59932.1"/>
    </source>
</evidence>
<reference evidence="2 3" key="1">
    <citation type="submission" date="2015-01" db="EMBL/GenBank/DDBJ databases">
        <title>Evolution of Trichinella species and genotypes.</title>
        <authorList>
            <person name="Korhonen P.K."/>
            <person name="Edoardo P."/>
            <person name="Giuseppe L.R."/>
            <person name="Gasser R.B."/>
        </authorList>
    </citation>
    <scope>NUCLEOTIDE SEQUENCE [LARGE SCALE GENOMIC DNA]</scope>
    <source>
        <strain evidence="2">ISS120</strain>
    </source>
</reference>
<evidence type="ECO:0000313" key="3">
    <source>
        <dbReference type="Proteomes" id="UP000054653"/>
    </source>
</evidence>
<sequence>MFIFQPIPIAIGKRKKIMHSISLEPSDTVSSTMLSPRQFFNGKFDNHKKPSPDIVSSSLFTSLECNWRCIKRSASKSGSFSCPTMTAVIFQIFTSHTKVENIYLLAVWWKTDGKISRLNIAIMVQLTRLCEGRKYLPMSHWQGVKLCEVFIKLLPTRLIATQLYLSPFLPRSKTAQQCVEFISANFWRTSTSSRSVRTS</sequence>
<dbReference type="EMBL" id="JYDI01000009">
    <property type="protein sequence ID" value="KRY59932.1"/>
    <property type="molecule type" value="Genomic_DNA"/>
</dbReference>
<comment type="caution">
    <text evidence="2">The sequence shown here is derived from an EMBL/GenBank/DDBJ whole genome shotgun (WGS) entry which is preliminary data.</text>
</comment>
<protein>
    <submittedName>
        <fullName evidence="2">Uncharacterized protein</fullName>
    </submittedName>
</protein>
<accession>A0A0V1DEE2</accession>
<dbReference type="Proteomes" id="UP000054653">
    <property type="component" value="Unassembled WGS sequence"/>
</dbReference>
<dbReference type="AlphaFoldDB" id="A0A0V1DEE2"/>